<evidence type="ECO:0000313" key="3">
    <source>
        <dbReference type="Proteomes" id="UP001150924"/>
    </source>
</evidence>
<sequence length="67" mass="7545">MSDHQHAAPAQQPLDRGLHLVLGHAVDARGRLVEDEQRRLARGHPRERQQLRLAGRQVAPALAHHEL</sequence>
<name>A0A9X3EXH0_9BACT</name>
<gene>
    <name evidence="2" type="ORF">OV079_41035</name>
</gene>
<dbReference type="RefSeq" id="WP_267775150.1">
    <property type="nucleotide sequence ID" value="NZ_JAPNKE010000002.1"/>
</dbReference>
<evidence type="ECO:0000313" key="2">
    <source>
        <dbReference type="EMBL" id="MCY1011836.1"/>
    </source>
</evidence>
<proteinExistence type="predicted"/>
<comment type="caution">
    <text evidence="2">The sequence shown here is derived from an EMBL/GenBank/DDBJ whole genome shotgun (WGS) entry which is preliminary data.</text>
</comment>
<reference evidence="2" key="1">
    <citation type="submission" date="2022-11" db="EMBL/GenBank/DDBJ databases">
        <title>Minimal conservation of predation-associated metabolite biosynthetic gene clusters underscores biosynthetic potential of Myxococcota including descriptions for ten novel species: Archangium lansinium sp. nov., Myxococcus landrumus sp. nov., Nannocystis bai.</title>
        <authorList>
            <person name="Ahearne A."/>
            <person name="Stevens C."/>
            <person name="Phillips K."/>
        </authorList>
    </citation>
    <scope>NUCLEOTIDE SEQUENCE</scope>
    <source>
        <strain evidence="2">Na p29</strain>
    </source>
</reference>
<dbReference type="Proteomes" id="UP001150924">
    <property type="component" value="Unassembled WGS sequence"/>
</dbReference>
<evidence type="ECO:0000256" key="1">
    <source>
        <dbReference type="SAM" id="MobiDB-lite"/>
    </source>
</evidence>
<feature type="compositionally biased region" description="Basic and acidic residues" evidence="1">
    <location>
        <begin position="36"/>
        <end position="50"/>
    </location>
</feature>
<protein>
    <submittedName>
        <fullName evidence="2">Uncharacterized protein</fullName>
    </submittedName>
</protein>
<accession>A0A9X3EXH0</accession>
<dbReference type="AlphaFoldDB" id="A0A9X3EXH0"/>
<feature type="region of interest" description="Disordered" evidence="1">
    <location>
        <begin position="36"/>
        <end position="67"/>
    </location>
</feature>
<dbReference type="EMBL" id="JAPNKE010000002">
    <property type="protein sequence ID" value="MCY1011836.1"/>
    <property type="molecule type" value="Genomic_DNA"/>
</dbReference>
<keyword evidence="3" id="KW-1185">Reference proteome</keyword>
<organism evidence="2 3">
    <name type="scientific">Nannocystis pusilla</name>
    <dbReference type="NCBI Taxonomy" id="889268"/>
    <lineage>
        <taxon>Bacteria</taxon>
        <taxon>Pseudomonadati</taxon>
        <taxon>Myxococcota</taxon>
        <taxon>Polyangia</taxon>
        <taxon>Nannocystales</taxon>
        <taxon>Nannocystaceae</taxon>
        <taxon>Nannocystis</taxon>
    </lineage>
</organism>